<evidence type="ECO:0000259" key="2">
    <source>
        <dbReference type="PROSITE" id="PS50887"/>
    </source>
</evidence>
<dbReference type="EMBL" id="CP002083">
    <property type="protein sequence ID" value="ADJ24569.1"/>
    <property type="molecule type" value="Genomic_DNA"/>
</dbReference>
<dbReference type="InterPro" id="IPR001633">
    <property type="entry name" value="EAL_dom"/>
</dbReference>
<evidence type="ECO:0000313" key="4">
    <source>
        <dbReference type="Proteomes" id="UP000002033"/>
    </source>
</evidence>
<dbReference type="STRING" id="582899.Hden_2773"/>
<dbReference type="PROSITE" id="PS50887">
    <property type="entry name" value="GGDEF"/>
    <property type="match status" value="1"/>
</dbReference>
<dbReference type="InterPro" id="IPR050706">
    <property type="entry name" value="Cyclic-di-GMP_PDE-like"/>
</dbReference>
<dbReference type="CDD" id="cd01948">
    <property type="entry name" value="EAL"/>
    <property type="match status" value="1"/>
</dbReference>
<dbReference type="Gene3D" id="3.30.70.270">
    <property type="match status" value="1"/>
</dbReference>
<evidence type="ECO:0000259" key="1">
    <source>
        <dbReference type="PROSITE" id="PS50883"/>
    </source>
</evidence>
<feature type="domain" description="EAL" evidence="1">
    <location>
        <begin position="339"/>
        <end position="585"/>
    </location>
</feature>
<dbReference type="SUPFAM" id="SSF55073">
    <property type="entry name" value="Nucleotide cyclase"/>
    <property type="match status" value="1"/>
</dbReference>
<accession>D8JU21</accession>
<evidence type="ECO:0000313" key="3">
    <source>
        <dbReference type="EMBL" id="ADJ24569.1"/>
    </source>
</evidence>
<dbReference type="InterPro" id="IPR043128">
    <property type="entry name" value="Rev_trsase/Diguanyl_cyclase"/>
</dbReference>
<dbReference type="InterPro" id="IPR000160">
    <property type="entry name" value="GGDEF_dom"/>
</dbReference>
<keyword evidence="4" id="KW-1185">Reference proteome</keyword>
<dbReference type="PROSITE" id="PS50883">
    <property type="entry name" value="EAL"/>
    <property type="match status" value="1"/>
</dbReference>
<dbReference type="Pfam" id="PF00990">
    <property type="entry name" value="GGDEF"/>
    <property type="match status" value="1"/>
</dbReference>
<dbReference type="NCBIfam" id="TIGR00254">
    <property type="entry name" value="GGDEF"/>
    <property type="match status" value="1"/>
</dbReference>
<dbReference type="Gene3D" id="3.20.20.450">
    <property type="entry name" value="EAL domain"/>
    <property type="match status" value="1"/>
</dbReference>
<dbReference type="InterPro" id="IPR029787">
    <property type="entry name" value="Nucleotide_cyclase"/>
</dbReference>
<dbReference type="SUPFAM" id="SSF141868">
    <property type="entry name" value="EAL domain-like"/>
    <property type="match status" value="1"/>
</dbReference>
<dbReference type="HOGENOM" id="CLU_000445_70_50_5"/>
<dbReference type="PANTHER" id="PTHR33121:SF79">
    <property type="entry name" value="CYCLIC DI-GMP PHOSPHODIESTERASE PDED-RELATED"/>
    <property type="match status" value="1"/>
</dbReference>
<protein>
    <submittedName>
        <fullName evidence="3">Diguanylate cyclase/phosphodiesterase</fullName>
    </submittedName>
</protein>
<name>D8JU21_HYPDA</name>
<gene>
    <name evidence="3" type="ordered locus">Hden_2773</name>
</gene>
<dbReference type="AlphaFoldDB" id="D8JU21"/>
<dbReference type="SMART" id="SM00052">
    <property type="entry name" value="EAL"/>
    <property type="match status" value="1"/>
</dbReference>
<sequence>MTSRTNVPGNEQVADPGADQKREALTESGNLDLVGILSSIEETAYAWNLVSGRIEWGSNAAAILGVGDLARIATGAAYHALIAPENLKDRLQVFSGGVATDRVRGVPYRVQYRITPGGPRSWKTIRVEDHGRWWPGADGHPIHARGVIRIIDDHYLEQQRQLVRNDFDELTGQLNRIRLTEALGSVLGRIEREPQSCGFLMVSVNNLAVINDTFGIATGDEAISEVARRIRGKLRGGDIIGRYASNKFGIIMMKCGPEALRVAAERFLKVVRDSTIKTSAGQLSATISIGAVVIPHQANSVQDAVNFALRALDAARSQRIDCFVLYEPLPGGESVRVRNRTIANNVIEALDDNRMRLVLQPMVSAKSGKAEIYECLLRMEKPDGQIVPAGEFVPVAEQLGLSRLIDRRALELTIALLKKHHDLVLSLNVSGLTCSDKEWIAALRRLSDGRKDILSRLIVEITETVAIEDLDQTINFVDTLKEFGCRVAIDDFGAGYTSFKNLKLLNVDIVKIDGVFVKNLANDSSDRIFIKTMIDLARIFGMETVAEWVGDEHSVKHLTDAGIDFMQGFYYGLPIDAADYVSKKP</sequence>
<organism evidence="3 4">
    <name type="scientific">Hyphomicrobium denitrificans (strain ATCC 51888 / DSM 1869 / NCIMB 11706 / TK 0415)</name>
    <dbReference type="NCBI Taxonomy" id="582899"/>
    <lineage>
        <taxon>Bacteria</taxon>
        <taxon>Pseudomonadati</taxon>
        <taxon>Pseudomonadota</taxon>
        <taxon>Alphaproteobacteria</taxon>
        <taxon>Hyphomicrobiales</taxon>
        <taxon>Hyphomicrobiaceae</taxon>
        <taxon>Hyphomicrobium</taxon>
    </lineage>
</organism>
<dbReference type="KEGG" id="hdn:Hden_2773"/>
<dbReference type="CDD" id="cd01949">
    <property type="entry name" value="GGDEF"/>
    <property type="match status" value="1"/>
</dbReference>
<dbReference type="eggNOG" id="COG5001">
    <property type="taxonomic scope" value="Bacteria"/>
</dbReference>
<proteinExistence type="predicted"/>
<dbReference type="GO" id="GO:0071111">
    <property type="term" value="F:cyclic-guanylate-specific phosphodiesterase activity"/>
    <property type="evidence" value="ECO:0007669"/>
    <property type="project" value="InterPro"/>
</dbReference>
<reference evidence="4" key="1">
    <citation type="journal article" date="2011" name="J. Bacteriol.">
        <title>Genome sequences of eight morphologically diverse alphaproteobacteria.</title>
        <authorList>
            <consortium name="US DOE Joint Genome Institute"/>
            <person name="Brown P.J."/>
            <person name="Kysela D.T."/>
            <person name="Buechlein A."/>
            <person name="Hemmerich C."/>
            <person name="Brun Y.V."/>
        </authorList>
    </citation>
    <scope>NUCLEOTIDE SEQUENCE [LARGE SCALE GENOMIC DNA]</scope>
    <source>
        <strain evidence="4">ATCC 51888 / DSM 1869 / NCIB 11706 / TK 0415</strain>
    </source>
</reference>
<feature type="domain" description="GGDEF" evidence="2">
    <location>
        <begin position="195"/>
        <end position="328"/>
    </location>
</feature>
<dbReference type="Proteomes" id="UP000002033">
    <property type="component" value="Chromosome"/>
</dbReference>
<dbReference type="SMART" id="SM00267">
    <property type="entry name" value="GGDEF"/>
    <property type="match status" value="1"/>
</dbReference>
<dbReference type="PANTHER" id="PTHR33121">
    <property type="entry name" value="CYCLIC DI-GMP PHOSPHODIESTERASE PDEF"/>
    <property type="match status" value="1"/>
</dbReference>
<dbReference type="InterPro" id="IPR035919">
    <property type="entry name" value="EAL_sf"/>
</dbReference>
<dbReference type="Pfam" id="PF00563">
    <property type="entry name" value="EAL"/>
    <property type="match status" value="1"/>
</dbReference>